<feature type="region of interest" description="Disordered" evidence="1">
    <location>
        <begin position="124"/>
        <end position="157"/>
    </location>
</feature>
<evidence type="ECO:0000313" key="3">
    <source>
        <dbReference type="Proteomes" id="UP001596472"/>
    </source>
</evidence>
<accession>A0ABW2L171</accession>
<evidence type="ECO:0000256" key="1">
    <source>
        <dbReference type="SAM" id="MobiDB-lite"/>
    </source>
</evidence>
<sequence>MSAFLAACGNEGSEAAAPAPAPQQGFQQKSGDLFDDDSDKMIGRYAKTNPMMQKGGEKAAEEGSVGANKFFEGEIAKRDFAAKDYTKKSFWGSKDYEKKIYGGDTDGSRFQQGSRYNSQGALENTMTSSASGSRYATGTHATGAAREGGESNVTKYSNAHVDARQSSFEQPEITDWKSQRGLTIDDTKSMLGR</sequence>
<feature type="region of interest" description="Disordered" evidence="1">
    <location>
        <begin position="1"/>
        <end position="39"/>
    </location>
</feature>
<comment type="caution">
    <text evidence="2">The sequence shown here is derived from an EMBL/GenBank/DDBJ whole genome shotgun (WGS) entry which is preliminary data.</text>
</comment>
<dbReference type="EMBL" id="JBHTBS010000001">
    <property type="protein sequence ID" value="MFC7336097.1"/>
    <property type="molecule type" value="Genomic_DNA"/>
</dbReference>
<protein>
    <submittedName>
        <fullName evidence="2">Uncharacterized protein</fullName>
    </submittedName>
</protein>
<proteinExistence type="predicted"/>
<feature type="compositionally biased region" description="Polar residues" evidence="1">
    <location>
        <begin position="124"/>
        <end position="140"/>
    </location>
</feature>
<gene>
    <name evidence="2" type="ORF">ACFQY0_02820</name>
</gene>
<organism evidence="2 3">
    <name type="scientific">Haloferula chungangensis</name>
    <dbReference type="NCBI Taxonomy" id="1048331"/>
    <lineage>
        <taxon>Bacteria</taxon>
        <taxon>Pseudomonadati</taxon>
        <taxon>Verrucomicrobiota</taxon>
        <taxon>Verrucomicrobiia</taxon>
        <taxon>Verrucomicrobiales</taxon>
        <taxon>Verrucomicrobiaceae</taxon>
        <taxon>Haloferula</taxon>
    </lineage>
</organism>
<keyword evidence="3" id="KW-1185">Reference proteome</keyword>
<dbReference type="Proteomes" id="UP001596472">
    <property type="component" value="Unassembled WGS sequence"/>
</dbReference>
<reference evidence="3" key="1">
    <citation type="journal article" date="2019" name="Int. J. Syst. Evol. Microbiol.">
        <title>The Global Catalogue of Microorganisms (GCM) 10K type strain sequencing project: providing services to taxonomists for standard genome sequencing and annotation.</title>
        <authorList>
            <consortium name="The Broad Institute Genomics Platform"/>
            <consortium name="The Broad Institute Genome Sequencing Center for Infectious Disease"/>
            <person name="Wu L."/>
            <person name="Ma J."/>
        </authorList>
    </citation>
    <scope>NUCLEOTIDE SEQUENCE [LARGE SCALE GENOMIC DNA]</scope>
    <source>
        <strain evidence="3">CGMCC 4.1467</strain>
    </source>
</reference>
<name>A0ABW2L171_9BACT</name>
<dbReference type="RefSeq" id="WP_379708872.1">
    <property type="nucleotide sequence ID" value="NZ_JBHTBS010000001.1"/>
</dbReference>
<evidence type="ECO:0000313" key="2">
    <source>
        <dbReference type="EMBL" id="MFC7336097.1"/>
    </source>
</evidence>